<feature type="compositionally biased region" description="Basic and acidic residues" evidence="1">
    <location>
        <begin position="1"/>
        <end position="11"/>
    </location>
</feature>
<gene>
    <name evidence="2" type="ORF">BCM40_02415</name>
</gene>
<organism evidence="2 3">
    <name type="scientific">Planococcus donghaensis</name>
    <dbReference type="NCBI Taxonomy" id="414778"/>
    <lineage>
        <taxon>Bacteria</taxon>
        <taxon>Bacillati</taxon>
        <taxon>Bacillota</taxon>
        <taxon>Bacilli</taxon>
        <taxon>Bacillales</taxon>
        <taxon>Caryophanaceae</taxon>
        <taxon>Planococcus</taxon>
    </lineage>
</organism>
<name>A0A1C7EE70_9BACL</name>
<reference evidence="2" key="1">
    <citation type="submission" date="2016-10" db="EMBL/GenBank/DDBJ databases">
        <authorList>
            <person name="See-Too W.S."/>
        </authorList>
    </citation>
    <scope>NUCLEOTIDE SEQUENCE</scope>
    <source>
        <strain evidence="2">DSM 22276</strain>
    </source>
</reference>
<dbReference type="EMBL" id="CP016543">
    <property type="protein sequence ID" value="ANU22264.1"/>
    <property type="molecule type" value="Genomic_DNA"/>
</dbReference>
<dbReference type="OrthoDB" id="2428569at2"/>
<dbReference type="AlphaFoldDB" id="A0A1C7EE70"/>
<accession>A0A1C7EE70</accession>
<dbReference type="KEGG" id="pdg:BCM40_02415"/>
<dbReference type="RefSeq" id="WP_065525387.1">
    <property type="nucleotide sequence ID" value="NZ_CP016543.2"/>
</dbReference>
<feature type="compositionally biased region" description="Basic and acidic residues" evidence="1">
    <location>
        <begin position="20"/>
        <end position="43"/>
    </location>
</feature>
<feature type="region of interest" description="Disordered" evidence="1">
    <location>
        <begin position="1"/>
        <end position="62"/>
    </location>
</feature>
<evidence type="ECO:0000256" key="1">
    <source>
        <dbReference type="SAM" id="MobiDB-lite"/>
    </source>
</evidence>
<sequence>MAKNDFSEHANPKSSQSQRQGEEFKSIDEQAKDRGEKMREKGAHSNKGIGDENNPIGESQER</sequence>
<dbReference type="Proteomes" id="UP000092495">
    <property type="component" value="Chromosome"/>
</dbReference>
<dbReference type="STRING" id="414778.BCM40_02415"/>
<proteinExistence type="predicted"/>
<protein>
    <submittedName>
        <fullName evidence="2">Uncharacterized protein</fullName>
    </submittedName>
</protein>
<keyword evidence="3" id="KW-1185">Reference proteome</keyword>
<evidence type="ECO:0000313" key="2">
    <source>
        <dbReference type="EMBL" id="ANU22264.1"/>
    </source>
</evidence>
<evidence type="ECO:0000313" key="3">
    <source>
        <dbReference type="Proteomes" id="UP000092495"/>
    </source>
</evidence>